<keyword evidence="3" id="KW-0349">Heme</keyword>
<dbReference type="PANTHER" id="PTHR33577:SF9">
    <property type="entry name" value="PEROXIDASE STCC"/>
    <property type="match status" value="1"/>
</dbReference>
<dbReference type="PANTHER" id="PTHR33577">
    <property type="entry name" value="STERIGMATOCYSTIN BIOSYNTHESIS PEROXIDASE STCC-RELATED"/>
    <property type="match status" value="1"/>
</dbReference>
<dbReference type="EMBL" id="JACAZH010000014">
    <property type="protein sequence ID" value="KAF7350777.1"/>
    <property type="molecule type" value="Genomic_DNA"/>
</dbReference>
<keyword evidence="2" id="KW-0575">Peroxidase</keyword>
<evidence type="ECO:0000256" key="7">
    <source>
        <dbReference type="ARBA" id="ARBA00025795"/>
    </source>
</evidence>
<dbReference type="AlphaFoldDB" id="A0A8H6Y147"/>
<dbReference type="Gene3D" id="1.10.489.10">
    <property type="entry name" value="Chloroperoxidase-like"/>
    <property type="match status" value="1"/>
</dbReference>
<evidence type="ECO:0000256" key="4">
    <source>
        <dbReference type="ARBA" id="ARBA00022723"/>
    </source>
</evidence>
<dbReference type="SUPFAM" id="SSF47571">
    <property type="entry name" value="Cloroperoxidase"/>
    <property type="match status" value="1"/>
</dbReference>
<dbReference type="Proteomes" id="UP000623467">
    <property type="component" value="Unassembled WGS sequence"/>
</dbReference>
<dbReference type="GO" id="GO:0004601">
    <property type="term" value="F:peroxidase activity"/>
    <property type="evidence" value="ECO:0007669"/>
    <property type="project" value="UniProtKB-KW"/>
</dbReference>
<keyword evidence="10" id="KW-1185">Reference proteome</keyword>
<evidence type="ECO:0000313" key="10">
    <source>
        <dbReference type="Proteomes" id="UP000623467"/>
    </source>
</evidence>
<dbReference type="PROSITE" id="PS51405">
    <property type="entry name" value="HEME_HALOPEROXIDASE"/>
    <property type="match status" value="1"/>
</dbReference>
<organism evidence="9 10">
    <name type="scientific">Mycena sanguinolenta</name>
    <dbReference type="NCBI Taxonomy" id="230812"/>
    <lineage>
        <taxon>Eukaryota</taxon>
        <taxon>Fungi</taxon>
        <taxon>Dikarya</taxon>
        <taxon>Basidiomycota</taxon>
        <taxon>Agaricomycotina</taxon>
        <taxon>Agaricomycetes</taxon>
        <taxon>Agaricomycetidae</taxon>
        <taxon>Agaricales</taxon>
        <taxon>Marasmiineae</taxon>
        <taxon>Mycenaceae</taxon>
        <taxon>Mycena</taxon>
    </lineage>
</organism>
<evidence type="ECO:0000256" key="6">
    <source>
        <dbReference type="ARBA" id="ARBA00023004"/>
    </source>
</evidence>
<evidence type="ECO:0000256" key="3">
    <source>
        <dbReference type="ARBA" id="ARBA00022617"/>
    </source>
</evidence>
<dbReference type="GO" id="GO:0046872">
    <property type="term" value="F:metal ion binding"/>
    <property type="evidence" value="ECO:0007669"/>
    <property type="project" value="UniProtKB-KW"/>
</dbReference>
<gene>
    <name evidence="9" type="ORF">MSAN_01638900</name>
</gene>
<dbReference type="OrthoDB" id="407298at2759"/>
<feature type="domain" description="Heme haloperoxidase family profile" evidence="8">
    <location>
        <begin position="36"/>
        <end position="251"/>
    </location>
</feature>
<keyword evidence="4" id="KW-0479">Metal-binding</keyword>
<evidence type="ECO:0000256" key="2">
    <source>
        <dbReference type="ARBA" id="ARBA00022559"/>
    </source>
</evidence>
<protein>
    <recommendedName>
        <fullName evidence="8">Heme haloperoxidase family profile domain-containing protein</fullName>
    </recommendedName>
</protein>
<dbReference type="Pfam" id="PF01328">
    <property type="entry name" value="Peroxidase_2"/>
    <property type="match status" value="1"/>
</dbReference>
<comment type="similarity">
    <text evidence="7">Belongs to the chloroperoxidase family.</text>
</comment>
<comment type="caution">
    <text evidence="9">The sequence shown here is derived from an EMBL/GenBank/DDBJ whole genome shotgun (WGS) entry which is preliminary data.</text>
</comment>
<evidence type="ECO:0000256" key="5">
    <source>
        <dbReference type="ARBA" id="ARBA00023002"/>
    </source>
</evidence>
<dbReference type="InterPro" id="IPR036851">
    <property type="entry name" value="Chloroperoxidase-like_sf"/>
</dbReference>
<reference evidence="9" key="1">
    <citation type="submission" date="2020-05" db="EMBL/GenBank/DDBJ databases">
        <title>Mycena genomes resolve the evolution of fungal bioluminescence.</title>
        <authorList>
            <person name="Tsai I.J."/>
        </authorList>
    </citation>
    <scope>NUCLEOTIDE SEQUENCE</scope>
    <source>
        <strain evidence="9">160909Yilan</strain>
    </source>
</reference>
<evidence type="ECO:0000256" key="1">
    <source>
        <dbReference type="ARBA" id="ARBA00001970"/>
    </source>
</evidence>
<sequence>MRLEQFILAWLDSMALSILSGFLIALSISQCVSSSDSHEWIAPTASDVRSPCPGLNTLANHGYLHRSGMNITITDMLDAAVAGFNVGPDSIIQAAKFGLLAGDAPTTLNLDTLQLHNLIEHDASISRNDFALGDNLHFNETVFSTLANANPGVDFYNGTSAGQVMQARLADSLARNVNVTNTRKEFALRMRESALYLSIFNDTRTGVTPKNFVQIFFREERLPIAEGWTRPETTITAETMVPVERIIEITAMWTATQQCEPLVIGPTITL</sequence>
<proteinExistence type="inferred from homology"/>
<keyword evidence="6" id="KW-0408">Iron</keyword>
<accession>A0A8H6Y147</accession>
<keyword evidence="5" id="KW-0560">Oxidoreductase</keyword>
<name>A0A8H6Y147_9AGAR</name>
<dbReference type="InterPro" id="IPR000028">
    <property type="entry name" value="Chloroperoxidase"/>
</dbReference>
<comment type="cofactor">
    <cofactor evidence="1">
        <name>heme b</name>
        <dbReference type="ChEBI" id="CHEBI:60344"/>
    </cofactor>
</comment>
<evidence type="ECO:0000313" key="9">
    <source>
        <dbReference type="EMBL" id="KAF7350777.1"/>
    </source>
</evidence>
<evidence type="ECO:0000259" key="8">
    <source>
        <dbReference type="PROSITE" id="PS51405"/>
    </source>
</evidence>